<dbReference type="PIRSF" id="PIRSF000530">
    <property type="entry name" value="Galactokinase"/>
    <property type="match status" value="1"/>
</dbReference>
<accession>A0ABS9WIV5</accession>
<comment type="similarity">
    <text evidence="1">Belongs to the GHMP kinase family. GalK subfamily.</text>
</comment>
<dbReference type="PROSITE" id="PS00627">
    <property type="entry name" value="GHMP_KINASES_ATP"/>
    <property type="match status" value="1"/>
</dbReference>
<dbReference type="PRINTS" id="PR00473">
    <property type="entry name" value="GALCTOKINASE"/>
</dbReference>
<reference evidence="8" key="1">
    <citation type="submission" date="2021-11" db="EMBL/GenBank/DDBJ databases">
        <title>A Novel Adlercreutzia Species, isolated from a Allomyrina dichotoma larva feces.</title>
        <authorList>
            <person name="Suh M.K."/>
        </authorList>
    </citation>
    <scope>NUCLEOTIDE SEQUENCE</scope>
    <source>
        <strain evidence="8">JBNU-10</strain>
    </source>
</reference>
<organism evidence="8 9">
    <name type="scientific">Adlercreutzia faecimuris</name>
    <dbReference type="NCBI Taxonomy" id="2897341"/>
    <lineage>
        <taxon>Bacteria</taxon>
        <taxon>Bacillati</taxon>
        <taxon>Actinomycetota</taxon>
        <taxon>Coriobacteriia</taxon>
        <taxon>Eggerthellales</taxon>
        <taxon>Eggerthellaceae</taxon>
        <taxon>Adlercreutzia</taxon>
    </lineage>
</organism>
<dbReference type="SUPFAM" id="SSF55060">
    <property type="entry name" value="GHMP Kinase, C-terminal domain"/>
    <property type="match status" value="1"/>
</dbReference>
<dbReference type="Pfam" id="PF10509">
    <property type="entry name" value="GalKase_gal_bdg"/>
    <property type="match status" value="1"/>
</dbReference>
<evidence type="ECO:0000256" key="2">
    <source>
        <dbReference type="ARBA" id="ARBA00022679"/>
    </source>
</evidence>
<dbReference type="RefSeq" id="WP_242165602.1">
    <property type="nucleotide sequence ID" value="NZ_JAJMLW010000003.1"/>
</dbReference>
<evidence type="ECO:0000256" key="4">
    <source>
        <dbReference type="ARBA" id="ARBA00022777"/>
    </source>
</evidence>
<dbReference type="InterPro" id="IPR006203">
    <property type="entry name" value="GHMP_knse_ATP-bd_CS"/>
</dbReference>
<name>A0ABS9WIV5_9ACTN</name>
<keyword evidence="2" id="KW-0808">Transferase</keyword>
<dbReference type="InterPro" id="IPR020568">
    <property type="entry name" value="Ribosomal_Su5_D2-typ_SF"/>
</dbReference>
<dbReference type="EMBL" id="JAJMLW010000003">
    <property type="protein sequence ID" value="MCI2242387.1"/>
    <property type="molecule type" value="Genomic_DNA"/>
</dbReference>
<dbReference type="PANTHER" id="PTHR10457:SF7">
    <property type="entry name" value="GALACTOKINASE-RELATED"/>
    <property type="match status" value="1"/>
</dbReference>
<dbReference type="PANTHER" id="PTHR10457">
    <property type="entry name" value="MEVALONATE KINASE/GALACTOKINASE"/>
    <property type="match status" value="1"/>
</dbReference>
<dbReference type="Proteomes" id="UP001430755">
    <property type="component" value="Unassembled WGS sequence"/>
</dbReference>
<evidence type="ECO:0000259" key="7">
    <source>
        <dbReference type="Pfam" id="PF10509"/>
    </source>
</evidence>
<dbReference type="InterPro" id="IPR019539">
    <property type="entry name" value="GalKase_N"/>
</dbReference>
<dbReference type="PRINTS" id="PR00959">
    <property type="entry name" value="MEVGALKINASE"/>
</dbReference>
<feature type="domain" description="GHMP kinase N-terminal" evidence="6">
    <location>
        <begin position="142"/>
        <end position="235"/>
    </location>
</feature>
<keyword evidence="5" id="KW-0067">ATP-binding</keyword>
<dbReference type="Gene3D" id="3.30.230.10">
    <property type="match status" value="1"/>
</dbReference>
<protein>
    <submittedName>
        <fullName evidence="8">Galactokinase</fullName>
    </submittedName>
</protein>
<sequence length="448" mass="46099">MMSEPWEWEPAANARAEASDVVVAAMQARLEERFAAAFGGALGSARPDAVPRDAAFARRASHGPRVLASAPGRLELAGNHVDHQGGQVISAAIDERLWGLGARNGLDVIRVSMEGFGEAAIDLSDPSWDAPRPAERGTSAALVRGMAAAFAAAGGHVRGFDLATAANVPAGAGLSSSAAFEMMVGAAIEALLGAGGASAVPADPVALALAGCRAEGAYFGKGSGAQDQLASACGGVLLLDFAGERPQVSPVPFDAAAHGYALVLVDSRHDHSFHTDEFCAIPADMRAVANLLGAARLGDVPPERFFASLRQVRHELGDLRALRALHYYDEVARVADQRLALDLGDFRAFLAAARVSGASSAQFLQSVSSHGEGGRAHQPAMAILGLCSHLLGERGAWRIHGGGFGGSVLAFVPTGELDGFTAAIDEMLGYAACSVVEAGAPGVWAREL</sequence>
<dbReference type="InterPro" id="IPR014721">
    <property type="entry name" value="Ribsml_uS5_D2-typ_fold_subgr"/>
</dbReference>
<evidence type="ECO:0000256" key="3">
    <source>
        <dbReference type="ARBA" id="ARBA00022741"/>
    </source>
</evidence>
<evidence type="ECO:0000259" key="6">
    <source>
        <dbReference type="Pfam" id="PF00288"/>
    </source>
</evidence>
<dbReference type="InterPro" id="IPR006204">
    <property type="entry name" value="GHMP_kinase_N_dom"/>
</dbReference>
<feature type="domain" description="Galactokinase N-terminal" evidence="7">
    <location>
        <begin position="55"/>
        <end position="99"/>
    </location>
</feature>
<dbReference type="InterPro" id="IPR036554">
    <property type="entry name" value="GHMP_kinase_C_sf"/>
</dbReference>
<dbReference type="SUPFAM" id="SSF54211">
    <property type="entry name" value="Ribosomal protein S5 domain 2-like"/>
    <property type="match status" value="1"/>
</dbReference>
<keyword evidence="3" id="KW-0547">Nucleotide-binding</keyword>
<dbReference type="InterPro" id="IPR000705">
    <property type="entry name" value="Galactokinase"/>
</dbReference>
<dbReference type="InterPro" id="IPR006206">
    <property type="entry name" value="Mevalonate/galactokinase"/>
</dbReference>
<keyword evidence="9" id="KW-1185">Reference proteome</keyword>
<dbReference type="Gene3D" id="3.30.70.890">
    <property type="entry name" value="GHMP kinase, C-terminal domain"/>
    <property type="match status" value="1"/>
</dbReference>
<evidence type="ECO:0000256" key="5">
    <source>
        <dbReference type="ARBA" id="ARBA00022840"/>
    </source>
</evidence>
<comment type="caution">
    <text evidence="8">The sequence shown here is derived from an EMBL/GenBank/DDBJ whole genome shotgun (WGS) entry which is preliminary data.</text>
</comment>
<keyword evidence="4" id="KW-0418">Kinase</keyword>
<evidence type="ECO:0000313" key="8">
    <source>
        <dbReference type="EMBL" id="MCI2242387.1"/>
    </source>
</evidence>
<evidence type="ECO:0000256" key="1">
    <source>
        <dbReference type="ARBA" id="ARBA00006566"/>
    </source>
</evidence>
<gene>
    <name evidence="8" type="ORF">LPT13_08495</name>
</gene>
<proteinExistence type="inferred from homology"/>
<dbReference type="Pfam" id="PF00288">
    <property type="entry name" value="GHMP_kinases_N"/>
    <property type="match status" value="1"/>
</dbReference>
<evidence type="ECO:0000313" key="9">
    <source>
        <dbReference type="Proteomes" id="UP001430755"/>
    </source>
</evidence>